<keyword evidence="3" id="KW-0804">Transcription</keyword>
<dbReference type="EMBL" id="BMHE01000003">
    <property type="protein sequence ID" value="GGI44983.1"/>
    <property type="molecule type" value="Genomic_DNA"/>
</dbReference>
<gene>
    <name evidence="6" type="ORF">GCM10008018_09820</name>
</gene>
<evidence type="ECO:0000256" key="1">
    <source>
        <dbReference type="ARBA" id="ARBA00023015"/>
    </source>
</evidence>
<dbReference type="InterPro" id="IPR005471">
    <property type="entry name" value="Tscrpt_reg_IclR_N"/>
</dbReference>
<evidence type="ECO:0000259" key="5">
    <source>
        <dbReference type="PROSITE" id="PS51078"/>
    </source>
</evidence>
<keyword evidence="1" id="KW-0805">Transcription regulation</keyword>
<dbReference type="CDD" id="cd00090">
    <property type="entry name" value="HTH_ARSR"/>
    <property type="match status" value="1"/>
</dbReference>
<dbReference type="SMART" id="SM00346">
    <property type="entry name" value="HTH_ICLR"/>
    <property type="match status" value="1"/>
</dbReference>
<dbReference type="InterPro" id="IPR014757">
    <property type="entry name" value="Tscrpt_reg_IclR_C"/>
</dbReference>
<dbReference type="PROSITE" id="PS51078">
    <property type="entry name" value="ICLR_ED"/>
    <property type="match status" value="1"/>
</dbReference>
<feature type="domain" description="IclR-ED" evidence="5">
    <location>
        <begin position="66"/>
        <end position="241"/>
    </location>
</feature>
<dbReference type="Proteomes" id="UP000615455">
    <property type="component" value="Unassembled WGS sequence"/>
</dbReference>
<comment type="caution">
    <text evidence="6">The sequence shown here is derived from an EMBL/GenBank/DDBJ whole genome shotgun (WGS) entry which is preliminary data.</text>
</comment>
<dbReference type="PANTHER" id="PTHR30136:SF24">
    <property type="entry name" value="HTH-TYPE TRANSCRIPTIONAL REPRESSOR ALLR"/>
    <property type="match status" value="1"/>
</dbReference>
<evidence type="ECO:0000256" key="2">
    <source>
        <dbReference type="ARBA" id="ARBA00023125"/>
    </source>
</evidence>
<name>A0ABQ2BSE7_9BACL</name>
<evidence type="ECO:0000313" key="6">
    <source>
        <dbReference type="EMBL" id="GGI44983.1"/>
    </source>
</evidence>
<dbReference type="Gene3D" id="1.10.10.10">
    <property type="entry name" value="Winged helix-like DNA-binding domain superfamily/Winged helix DNA-binding domain"/>
    <property type="match status" value="1"/>
</dbReference>
<dbReference type="PANTHER" id="PTHR30136">
    <property type="entry name" value="HELIX-TURN-HELIX TRANSCRIPTIONAL REGULATOR, ICLR FAMILY"/>
    <property type="match status" value="1"/>
</dbReference>
<accession>A0ABQ2BSE7</accession>
<keyword evidence="2" id="KW-0238">DNA-binding</keyword>
<reference evidence="7" key="1">
    <citation type="journal article" date="2019" name="Int. J. Syst. Evol. Microbiol.">
        <title>The Global Catalogue of Microorganisms (GCM) 10K type strain sequencing project: providing services to taxonomists for standard genome sequencing and annotation.</title>
        <authorList>
            <consortium name="The Broad Institute Genomics Platform"/>
            <consortium name="The Broad Institute Genome Sequencing Center for Infectious Disease"/>
            <person name="Wu L."/>
            <person name="Ma J."/>
        </authorList>
    </citation>
    <scope>NUCLEOTIDE SEQUENCE [LARGE SCALE GENOMIC DNA]</scope>
    <source>
        <strain evidence="7">CGMCC 1.15043</strain>
    </source>
</reference>
<dbReference type="InterPro" id="IPR011991">
    <property type="entry name" value="ArsR-like_HTH"/>
</dbReference>
<feature type="domain" description="HTH iclR-type" evidence="4">
    <location>
        <begin position="4"/>
        <end position="65"/>
    </location>
</feature>
<protein>
    <submittedName>
        <fullName evidence="6">IclR family transcriptional regulator</fullName>
    </submittedName>
</protein>
<evidence type="ECO:0000256" key="3">
    <source>
        <dbReference type="ARBA" id="ARBA00023163"/>
    </source>
</evidence>
<dbReference type="InterPro" id="IPR050707">
    <property type="entry name" value="HTH_MetabolicPath_Reg"/>
</dbReference>
<dbReference type="SUPFAM" id="SSF46785">
    <property type="entry name" value="Winged helix' DNA-binding domain"/>
    <property type="match status" value="1"/>
</dbReference>
<proteinExistence type="predicted"/>
<dbReference type="Pfam" id="PF09339">
    <property type="entry name" value="HTH_IclR"/>
    <property type="match status" value="1"/>
</dbReference>
<dbReference type="InterPro" id="IPR036388">
    <property type="entry name" value="WH-like_DNA-bd_sf"/>
</dbReference>
<dbReference type="PROSITE" id="PS51077">
    <property type="entry name" value="HTH_ICLR"/>
    <property type="match status" value="1"/>
</dbReference>
<sequence length="245" mass="26914">MNGTQTLDRALEILFALAETQEMLTVSQIADNVGIPDSTAYRFLQTLEQHGLIERKGKGQITLGLRILDLARNVHHQINKQLIELAIPFMEDLTKETGETSILALRSGGSVICIHYVESSRPIRLKAEIGKAFPLHLGASGKVLLAFEPSKVVDQFLSGIKDSDTIELIQSLTKIRIDGYSISSGEIYPDVIAIAAPVFDYRNQVIASLTIAGPVSRESIDETLIQKIVHTTTSLSVKLGMKNEY</sequence>
<dbReference type="Pfam" id="PF01614">
    <property type="entry name" value="IclR_C"/>
    <property type="match status" value="1"/>
</dbReference>
<dbReference type="RefSeq" id="WP_189008376.1">
    <property type="nucleotide sequence ID" value="NZ_BMHE01000003.1"/>
</dbReference>
<keyword evidence="7" id="KW-1185">Reference proteome</keyword>
<dbReference type="InterPro" id="IPR029016">
    <property type="entry name" value="GAF-like_dom_sf"/>
</dbReference>
<evidence type="ECO:0000259" key="4">
    <source>
        <dbReference type="PROSITE" id="PS51077"/>
    </source>
</evidence>
<dbReference type="InterPro" id="IPR036390">
    <property type="entry name" value="WH_DNA-bd_sf"/>
</dbReference>
<organism evidence="6 7">
    <name type="scientific">Paenibacillus marchantiophytorum</name>
    <dbReference type="NCBI Taxonomy" id="1619310"/>
    <lineage>
        <taxon>Bacteria</taxon>
        <taxon>Bacillati</taxon>
        <taxon>Bacillota</taxon>
        <taxon>Bacilli</taxon>
        <taxon>Bacillales</taxon>
        <taxon>Paenibacillaceae</taxon>
        <taxon>Paenibacillus</taxon>
    </lineage>
</organism>
<dbReference type="SUPFAM" id="SSF55781">
    <property type="entry name" value="GAF domain-like"/>
    <property type="match status" value="1"/>
</dbReference>
<evidence type="ECO:0000313" key="7">
    <source>
        <dbReference type="Proteomes" id="UP000615455"/>
    </source>
</evidence>
<dbReference type="Gene3D" id="3.30.450.40">
    <property type="match status" value="1"/>
</dbReference>